<dbReference type="PANTHER" id="PTHR42928">
    <property type="entry name" value="TRICARBOXYLATE-BINDING PROTEIN"/>
    <property type="match status" value="1"/>
</dbReference>
<dbReference type="AlphaFoldDB" id="A0A7Y4GWS7"/>
<reference evidence="2 3" key="1">
    <citation type="submission" date="2020-03" db="EMBL/GenBank/DDBJ databases">
        <title>Bradyrhizobium diversity isolated from nodules of Indigofera sp.</title>
        <authorList>
            <person name="Klepa M."/>
            <person name="Helene L."/>
            <person name="Hungria M."/>
        </authorList>
    </citation>
    <scope>NUCLEOTIDE SEQUENCE [LARGE SCALE GENOMIC DNA]</scope>
    <source>
        <strain evidence="2 3">WSM 1791</strain>
    </source>
</reference>
<dbReference type="InterPro" id="IPR005064">
    <property type="entry name" value="BUG"/>
</dbReference>
<protein>
    <recommendedName>
        <fullName evidence="4">Tripartite tricarboxylate transporter substrate binding protein</fullName>
    </recommendedName>
</protein>
<dbReference type="PANTHER" id="PTHR42928:SF5">
    <property type="entry name" value="BLR1237 PROTEIN"/>
    <property type="match status" value="1"/>
</dbReference>
<evidence type="ECO:0008006" key="4">
    <source>
        <dbReference type="Google" id="ProtNLM"/>
    </source>
</evidence>
<keyword evidence="3" id="KW-1185">Reference proteome</keyword>
<comment type="caution">
    <text evidence="2">The sequence shown here is derived from an EMBL/GenBank/DDBJ whole genome shotgun (WGS) entry which is preliminary data.</text>
</comment>
<dbReference type="Gene3D" id="3.40.190.150">
    <property type="entry name" value="Bordetella uptake gene, domain 1"/>
    <property type="match status" value="1"/>
</dbReference>
<dbReference type="Proteomes" id="UP000544122">
    <property type="component" value="Unassembled WGS sequence"/>
</dbReference>
<organism evidence="2 3">
    <name type="scientific">Bradyrhizobium australiense</name>
    <dbReference type="NCBI Taxonomy" id="2721161"/>
    <lineage>
        <taxon>Bacteria</taxon>
        <taxon>Pseudomonadati</taxon>
        <taxon>Pseudomonadota</taxon>
        <taxon>Alphaproteobacteria</taxon>
        <taxon>Hyphomicrobiales</taxon>
        <taxon>Nitrobacteraceae</taxon>
        <taxon>Bradyrhizobium</taxon>
    </lineage>
</organism>
<name>A0A7Y4GWS7_9BRAD</name>
<sequence length="74" mass="7776">MDGALCLPSIPRAQANCPDWPINVIVPFAVGGPTDAITRIYAEFLSHDLGQKLVVENVARAGGTIGSTRAARNT</sequence>
<comment type="similarity">
    <text evidence="1">Belongs to the UPF0065 (bug) family.</text>
</comment>
<dbReference type="InterPro" id="IPR042100">
    <property type="entry name" value="Bug_dom1"/>
</dbReference>
<evidence type="ECO:0000313" key="2">
    <source>
        <dbReference type="EMBL" id="NOJ43148.1"/>
    </source>
</evidence>
<evidence type="ECO:0000313" key="3">
    <source>
        <dbReference type="Proteomes" id="UP000544122"/>
    </source>
</evidence>
<gene>
    <name evidence="2" type="ORF">HCN58_26865</name>
</gene>
<dbReference type="EMBL" id="JAAVLX010000009">
    <property type="protein sequence ID" value="NOJ43148.1"/>
    <property type="molecule type" value="Genomic_DNA"/>
</dbReference>
<proteinExistence type="inferred from homology"/>
<evidence type="ECO:0000256" key="1">
    <source>
        <dbReference type="ARBA" id="ARBA00006987"/>
    </source>
</evidence>
<accession>A0A7Y4GWS7</accession>